<evidence type="ECO:0000256" key="1">
    <source>
        <dbReference type="SAM" id="MobiDB-lite"/>
    </source>
</evidence>
<dbReference type="InterPro" id="IPR005630">
    <property type="entry name" value="Terpene_synthase_metal-bd"/>
</dbReference>
<dbReference type="OrthoDB" id="1877784at2759"/>
<feature type="compositionally biased region" description="Polar residues" evidence="1">
    <location>
        <begin position="27"/>
        <end position="38"/>
    </location>
</feature>
<evidence type="ECO:0000313" key="3">
    <source>
        <dbReference type="EMBL" id="TXG51355.1"/>
    </source>
</evidence>
<sequence length="167" mass="18349">MGESSNATANRGRFSPSDGQGQAKATADQSRNGSTYNNEIPTMEEYFMRVGEETTGYTMLLVVSFIGMGSKVTKEAFDWAISKPKILKAADTVASLSKREDPPSQALLSDEECLRATHEVLRTLIMCVLNLTRMINVIYEEENDYTKVGETMKANSTASLLIVPIPI</sequence>
<dbReference type="AlphaFoldDB" id="A0A5C7H3R9"/>
<dbReference type="InterPro" id="IPR008949">
    <property type="entry name" value="Isoprenoid_synthase_dom_sf"/>
</dbReference>
<proteinExistence type="predicted"/>
<dbReference type="EMBL" id="VAHF01000011">
    <property type="protein sequence ID" value="TXG51355.1"/>
    <property type="molecule type" value="Genomic_DNA"/>
</dbReference>
<feature type="region of interest" description="Disordered" evidence="1">
    <location>
        <begin position="1"/>
        <end position="38"/>
    </location>
</feature>
<evidence type="ECO:0000259" key="2">
    <source>
        <dbReference type="Pfam" id="PF03936"/>
    </source>
</evidence>
<dbReference type="GO" id="GO:0000287">
    <property type="term" value="F:magnesium ion binding"/>
    <property type="evidence" value="ECO:0007669"/>
    <property type="project" value="InterPro"/>
</dbReference>
<dbReference type="Proteomes" id="UP000323000">
    <property type="component" value="Chromosome 11"/>
</dbReference>
<dbReference type="Gene3D" id="1.10.600.10">
    <property type="entry name" value="Farnesyl Diphosphate Synthase"/>
    <property type="match status" value="2"/>
</dbReference>
<organism evidence="3 4">
    <name type="scientific">Acer yangbiense</name>
    <dbReference type="NCBI Taxonomy" id="1000413"/>
    <lineage>
        <taxon>Eukaryota</taxon>
        <taxon>Viridiplantae</taxon>
        <taxon>Streptophyta</taxon>
        <taxon>Embryophyta</taxon>
        <taxon>Tracheophyta</taxon>
        <taxon>Spermatophyta</taxon>
        <taxon>Magnoliopsida</taxon>
        <taxon>eudicotyledons</taxon>
        <taxon>Gunneridae</taxon>
        <taxon>Pentapetalae</taxon>
        <taxon>rosids</taxon>
        <taxon>malvids</taxon>
        <taxon>Sapindales</taxon>
        <taxon>Sapindaceae</taxon>
        <taxon>Hippocastanoideae</taxon>
        <taxon>Acereae</taxon>
        <taxon>Acer</taxon>
    </lineage>
</organism>
<feature type="domain" description="Terpene synthase metal-binding" evidence="2">
    <location>
        <begin position="37"/>
        <end position="96"/>
    </location>
</feature>
<gene>
    <name evidence="3" type="ORF">EZV62_023879</name>
</gene>
<comment type="caution">
    <text evidence="3">The sequence shown here is derived from an EMBL/GenBank/DDBJ whole genome shotgun (WGS) entry which is preliminary data.</text>
</comment>
<name>A0A5C7H3R9_9ROSI</name>
<dbReference type="GO" id="GO:0010333">
    <property type="term" value="F:terpene synthase activity"/>
    <property type="evidence" value="ECO:0007669"/>
    <property type="project" value="InterPro"/>
</dbReference>
<accession>A0A5C7H3R9</accession>
<evidence type="ECO:0000313" key="4">
    <source>
        <dbReference type="Proteomes" id="UP000323000"/>
    </source>
</evidence>
<protein>
    <recommendedName>
        <fullName evidence="2">Terpene synthase metal-binding domain-containing protein</fullName>
    </recommendedName>
</protein>
<dbReference type="SUPFAM" id="SSF48576">
    <property type="entry name" value="Terpenoid synthases"/>
    <property type="match status" value="1"/>
</dbReference>
<reference evidence="4" key="1">
    <citation type="journal article" date="2019" name="Gigascience">
        <title>De novo genome assembly of the endangered Acer yangbiense, a plant species with extremely small populations endemic to Yunnan Province, China.</title>
        <authorList>
            <person name="Yang J."/>
            <person name="Wariss H.M."/>
            <person name="Tao L."/>
            <person name="Zhang R."/>
            <person name="Yun Q."/>
            <person name="Hollingsworth P."/>
            <person name="Dao Z."/>
            <person name="Luo G."/>
            <person name="Guo H."/>
            <person name="Ma Y."/>
            <person name="Sun W."/>
        </authorList>
    </citation>
    <scope>NUCLEOTIDE SEQUENCE [LARGE SCALE GENOMIC DNA]</scope>
    <source>
        <strain evidence="4">cv. Malutang</strain>
    </source>
</reference>
<keyword evidence="4" id="KW-1185">Reference proteome</keyword>
<dbReference type="Pfam" id="PF03936">
    <property type="entry name" value="Terpene_synth_C"/>
    <property type="match status" value="1"/>
</dbReference>